<sequence>MKELSLQIIFISGILYGFITFFIAMRKKEKKEVSQLALSISLIGVCAASFLMTIN</sequence>
<dbReference type="Proteomes" id="UP001649381">
    <property type="component" value="Unassembled WGS sequence"/>
</dbReference>
<keyword evidence="1" id="KW-0472">Membrane</keyword>
<feature type="transmembrane region" description="Helical" evidence="1">
    <location>
        <begin position="36"/>
        <end position="54"/>
    </location>
</feature>
<dbReference type="EMBL" id="JAKIJS010000001">
    <property type="protein sequence ID" value="MCF6136620.1"/>
    <property type="molecule type" value="Genomic_DNA"/>
</dbReference>
<comment type="caution">
    <text evidence="2">The sequence shown here is derived from an EMBL/GenBank/DDBJ whole genome shotgun (WGS) entry which is preliminary data.</text>
</comment>
<evidence type="ECO:0000313" key="2">
    <source>
        <dbReference type="EMBL" id="MCF6136620.1"/>
    </source>
</evidence>
<dbReference type="RefSeq" id="WP_236331534.1">
    <property type="nucleotide sequence ID" value="NZ_JAKIJS010000001.1"/>
</dbReference>
<keyword evidence="1" id="KW-1133">Transmembrane helix</keyword>
<evidence type="ECO:0000313" key="3">
    <source>
        <dbReference type="Proteomes" id="UP001649381"/>
    </source>
</evidence>
<name>A0ABS9GY44_9BACL</name>
<feature type="transmembrane region" description="Helical" evidence="1">
    <location>
        <begin position="6"/>
        <end position="24"/>
    </location>
</feature>
<keyword evidence="3" id="KW-1185">Reference proteome</keyword>
<protein>
    <submittedName>
        <fullName evidence="2">Uncharacterized protein</fullName>
    </submittedName>
</protein>
<accession>A0ABS9GY44</accession>
<keyword evidence="1" id="KW-0812">Transmembrane</keyword>
<reference evidence="2 3" key="1">
    <citation type="submission" date="2022-01" db="EMBL/GenBank/DDBJ databases">
        <title>Alkalihalobacillus sp. EGI L200015, a novel bacterium isolated from a salt lake sediment.</title>
        <authorList>
            <person name="Gao L."/>
            <person name="Fang B.-Z."/>
            <person name="Li W.-J."/>
        </authorList>
    </citation>
    <scope>NUCLEOTIDE SEQUENCE [LARGE SCALE GENOMIC DNA]</scope>
    <source>
        <strain evidence="2 3">KCTC 12718</strain>
    </source>
</reference>
<proteinExistence type="predicted"/>
<gene>
    <name evidence="2" type="ORF">L2716_02680</name>
</gene>
<organism evidence="2 3">
    <name type="scientific">Pseudalkalibacillus berkeleyi</name>
    <dbReference type="NCBI Taxonomy" id="1069813"/>
    <lineage>
        <taxon>Bacteria</taxon>
        <taxon>Bacillati</taxon>
        <taxon>Bacillota</taxon>
        <taxon>Bacilli</taxon>
        <taxon>Bacillales</taxon>
        <taxon>Fictibacillaceae</taxon>
        <taxon>Pseudalkalibacillus</taxon>
    </lineage>
</organism>
<evidence type="ECO:0000256" key="1">
    <source>
        <dbReference type="SAM" id="Phobius"/>
    </source>
</evidence>